<comment type="caution">
    <text evidence="1">The sequence shown here is derived from an EMBL/GenBank/DDBJ whole genome shotgun (WGS) entry which is preliminary data.</text>
</comment>
<evidence type="ECO:0000313" key="2">
    <source>
        <dbReference type="Proteomes" id="UP001596220"/>
    </source>
</evidence>
<reference evidence="2" key="1">
    <citation type="journal article" date="2019" name="Int. J. Syst. Evol. Microbiol.">
        <title>The Global Catalogue of Microorganisms (GCM) 10K type strain sequencing project: providing services to taxonomists for standard genome sequencing and annotation.</title>
        <authorList>
            <consortium name="The Broad Institute Genomics Platform"/>
            <consortium name="The Broad Institute Genome Sequencing Center for Infectious Disease"/>
            <person name="Wu L."/>
            <person name="Ma J."/>
        </authorList>
    </citation>
    <scope>NUCLEOTIDE SEQUENCE [LARGE SCALE GENOMIC DNA]</scope>
    <source>
        <strain evidence="2">CGMCC 4.7246</strain>
    </source>
</reference>
<evidence type="ECO:0000313" key="1">
    <source>
        <dbReference type="EMBL" id="MFC6093256.1"/>
    </source>
</evidence>
<dbReference type="RefSeq" id="WP_380640269.1">
    <property type="nucleotide sequence ID" value="NZ_JBHSQO010000040.1"/>
</dbReference>
<organism evidence="1 2">
    <name type="scientific">Saccharothrix lopnurensis</name>
    <dbReference type="NCBI Taxonomy" id="1670621"/>
    <lineage>
        <taxon>Bacteria</taxon>
        <taxon>Bacillati</taxon>
        <taxon>Actinomycetota</taxon>
        <taxon>Actinomycetes</taxon>
        <taxon>Pseudonocardiales</taxon>
        <taxon>Pseudonocardiaceae</taxon>
        <taxon>Saccharothrix</taxon>
    </lineage>
</organism>
<keyword evidence="2" id="KW-1185">Reference proteome</keyword>
<dbReference type="Proteomes" id="UP001596220">
    <property type="component" value="Unassembled WGS sequence"/>
</dbReference>
<protein>
    <submittedName>
        <fullName evidence="1">Uncharacterized protein</fullName>
    </submittedName>
</protein>
<proteinExistence type="predicted"/>
<sequence length="64" mass="7108">MLRARGTTCPRPDEPANRLGLDAVERPVRVPEDCRDTLLLVTRDRKPAQAVGVDRTPDVTTLAR</sequence>
<name>A0ABW1PCV7_9PSEU</name>
<accession>A0ABW1PCV7</accession>
<dbReference type="EMBL" id="JBHSQO010000040">
    <property type="protein sequence ID" value="MFC6093256.1"/>
    <property type="molecule type" value="Genomic_DNA"/>
</dbReference>
<gene>
    <name evidence="1" type="ORF">ACFP3R_28625</name>
</gene>